<dbReference type="EMBL" id="CM042883">
    <property type="protein sequence ID" value="KAI4376447.1"/>
    <property type="molecule type" value="Genomic_DNA"/>
</dbReference>
<evidence type="ECO:0000313" key="1">
    <source>
        <dbReference type="EMBL" id="KAI4376447.1"/>
    </source>
</evidence>
<keyword evidence="2" id="KW-1185">Reference proteome</keyword>
<comment type="caution">
    <text evidence="1">The sequence shown here is derived from an EMBL/GenBank/DDBJ whole genome shotgun (WGS) entry which is preliminary data.</text>
</comment>
<protein>
    <submittedName>
        <fullName evidence="1">Uncharacterized protein</fullName>
    </submittedName>
</protein>
<gene>
    <name evidence="1" type="ORF">MLD38_014208</name>
</gene>
<sequence length="76" mass="8451">MSIRFKFRSSLNFDSFDIGEWDSITVADLKSKIRRRGNVNVSSGDCDLVLSDAPLDYVSNSLVGRSSGVVFEDFIV</sequence>
<reference evidence="2" key="1">
    <citation type="journal article" date="2023" name="Front. Plant Sci.">
        <title>Chromosomal-level genome assembly of Melastoma candidum provides insights into trichome evolution.</title>
        <authorList>
            <person name="Zhong Y."/>
            <person name="Wu W."/>
            <person name="Sun C."/>
            <person name="Zou P."/>
            <person name="Liu Y."/>
            <person name="Dai S."/>
            <person name="Zhou R."/>
        </authorList>
    </citation>
    <scope>NUCLEOTIDE SEQUENCE [LARGE SCALE GENOMIC DNA]</scope>
</reference>
<proteinExistence type="predicted"/>
<dbReference type="Proteomes" id="UP001057402">
    <property type="component" value="Chromosome 4"/>
</dbReference>
<accession>A0ACB9RKG6</accession>
<evidence type="ECO:0000313" key="2">
    <source>
        <dbReference type="Proteomes" id="UP001057402"/>
    </source>
</evidence>
<name>A0ACB9RKG6_9MYRT</name>
<organism evidence="1 2">
    <name type="scientific">Melastoma candidum</name>
    <dbReference type="NCBI Taxonomy" id="119954"/>
    <lineage>
        <taxon>Eukaryota</taxon>
        <taxon>Viridiplantae</taxon>
        <taxon>Streptophyta</taxon>
        <taxon>Embryophyta</taxon>
        <taxon>Tracheophyta</taxon>
        <taxon>Spermatophyta</taxon>
        <taxon>Magnoliopsida</taxon>
        <taxon>eudicotyledons</taxon>
        <taxon>Gunneridae</taxon>
        <taxon>Pentapetalae</taxon>
        <taxon>rosids</taxon>
        <taxon>malvids</taxon>
        <taxon>Myrtales</taxon>
        <taxon>Melastomataceae</taxon>
        <taxon>Melastomatoideae</taxon>
        <taxon>Melastomateae</taxon>
        <taxon>Melastoma</taxon>
    </lineage>
</organism>